<name>A0A8S5PMA8_9CAUD</name>
<organism evidence="1">
    <name type="scientific">Podoviridae sp. ctnCN2</name>
    <dbReference type="NCBI Taxonomy" id="2825274"/>
    <lineage>
        <taxon>Viruses</taxon>
        <taxon>Duplodnaviria</taxon>
        <taxon>Heunggongvirae</taxon>
        <taxon>Uroviricota</taxon>
        <taxon>Caudoviricetes</taxon>
    </lineage>
</organism>
<accession>A0A8S5PMA8</accession>
<protein>
    <submittedName>
        <fullName evidence="1">Uncharacterized protein</fullName>
    </submittedName>
</protein>
<evidence type="ECO:0000313" key="1">
    <source>
        <dbReference type="EMBL" id="DAE07603.1"/>
    </source>
</evidence>
<proteinExistence type="predicted"/>
<reference evidence="1" key="1">
    <citation type="journal article" date="2021" name="Proc. Natl. Acad. Sci. U.S.A.">
        <title>A Catalog of Tens of Thousands of Viruses from Human Metagenomes Reveals Hidden Associations with Chronic Diseases.</title>
        <authorList>
            <person name="Tisza M.J."/>
            <person name="Buck C.B."/>
        </authorList>
    </citation>
    <scope>NUCLEOTIDE SEQUENCE</scope>
    <source>
        <strain evidence="1">CtnCN2</strain>
    </source>
</reference>
<dbReference type="EMBL" id="BK015452">
    <property type="protein sequence ID" value="DAE07603.1"/>
    <property type="molecule type" value="Genomic_DNA"/>
</dbReference>
<sequence length="545" mass="61621">MLVWESYEFAGIVPRLRKKQLPKGYATIAHDVDLTHGSIKAFLEQRHIKQVDANMVRLYVWGCDILVWDKCVDVAEWLPDCPRLFVTGNADYPQVLTSENKRLVYRRLGVPAPQGAPVARATNVDNDRSRAVAYIVTFVNSFGEESGPSNPSNDVVIEDGQQVQLTFRYNPPIEYDIKKLRIYRRETGFRTGLEKEQELETHWFFLTELDANAREFTDNTSIINLGWAFEGLDTREPPVKLQNITAIPSTAILAGSVQNKLLFSRNLQPHNWMLSQEMTLDDNIIALGAIGNSLYVATDGHPYRVQADVGCDSRDCRAVHKYTQSFPMINCHVGQGAITTPFGFIYASTDGLVMLNEAEQPRVITSEVLSQDDWRQLAPQTARLAYHKGALFVVTDNISFMLWLDGNTYADTKYKKMVTISDEPVDMFTTRQGELVMLFRDGTVSQWNAGNRLRPYKWLSAIIDTGFLFDLTRLRARVQDHDTEISIISDRAQISRRFPVGDTNIPFGRHGRRPEFTILAEGTGEITEIVAGVCVIDMGTKETPK</sequence>